<keyword evidence="2" id="KW-0472">Membrane</keyword>
<dbReference type="Gene3D" id="3.40.50.1460">
    <property type="match status" value="1"/>
</dbReference>
<dbReference type="OrthoDB" id="581349at2"/>
<dbReference type="Proteomes" id="UP000287247">
    <property type="component" value="Unassembled WGS sequence"/>
</dbReference>
<keyword evidence="2" id="KW-1133">Transmembrane helix</keyword>
<dbReference type="AlphaFoldDB" id="A0A401ILW2"/>
<evidence type="ECO:0000256" key="2">
    <source>
        <dbReference type="SAM" id="Phobius"/>
    </source>
</evidence>
<dbReference type="RefSeq" id="WP_125061167.1">
    <property type="nucleotide sequence ID" value="NZ_BDQK01000016.1"/>
</dbReference>
<feature type="transmembrane region" description="Helical" evidence="2">
    <location>
        <begin position="303"/>
        <end position="324"/>
    </location>
</feature>
<dbReference type="EMBL" id="BDQK01000016">
    <property type="protein sequence ID" value="GBF82242.1"/>
    <property type="molecule type" value="Genomic_DNA"/>
</dbReference>
<accession>A0A401ILW2</accession>
<keyword evidence="4" id="KW-1185">Reference proteome</keyword>
<proteinExistence type="predicted"/>
<gene>
    <name evidence="3" type="ORF">AsFPU1_3670</name>
</gene>
<comment type="caution">
    <text evidence="3">The sequence shown here is derived from an EMBL/GenBank/DDBJ whole genome shotgun (WGS) entry which is preliminary data.</text>
</comment>
<evidence type="ECO:0000313" key="4">
    <source>
        <dbReference type="Proteomes" id="UP000287247"/>
    </source>
</evidence>
<protein>
    <submittedName>
        <fullName evidence="3">Peptidase</fullName>
    </submittedName>
</protein>
<evidence type="ECO:0000313" key="3">
    <source>
        <dbReference type="EMBL" id="GBF82242.1"/>
    </source>
</evidence>
<name>A0A401ILW2_APHSA</name>
<keyword evidence="2" id="KW-0812">Transmembrane</keyword>
<feature type="region of interest" description="Disordered" evidence="1">
    <location>
        <begin position="260"/>
        <end position="299"/>
    </location>
</feature>
<evidence type="ECO:0000256" key="1">
    <source>
        <dbReference type="SAM" id="MobiDB-lite"/>
    </source>
</evidence>
<sequence length="469" mass="53001">MENFRAIVIGIDYYLHCPPLKSSETNAQAIYRYFFEDAHIPSHQLQLLTDTSPSPGKNSTYPNQENIRQWINNGSIPVKMGWFFFQGYGINYQGQDYLMPIDGQLQAIAETGIHLRSLLERLQRSIQQLIIVLDLYPIVGDSRLGEQILDFAQKRGIKLILYREPYQNSSQGVKFTTALLEALRYYGHHLTLSALEAYLQERLLGVKSSHKLVVITPTPQTSRQPLIPSPPVPVKQRSRPVVNKPLVTLPTLTLPPLPQPKVAAVSSHHHPITPSSHHPITPSPHHPTPSPHSITPSSPKRKGFFLGGGIVLLMGLFGSFFLLFNNSNFWNGKEESQKNREILNKAKITLSIHQASRFSQSIALARQIYPDTPFYNEAQTSIIRWSEAILEIAQGRAMKGDFEGAIIAAQLVPQEQKTLYLLAQKYLQNWQKLSQQKQYNQVLIDAALGLIRPQQGFFLQSSNYHPSSY</sequence>
<feature type="compositionally biased region" description="Pro residues" evidence="1">
    <location>
        <begin position="281"/>
        <end position="290"/>
    </location>
</feature>
<reference evidence="4" key="1">
    <citation type="submission" date="2017-05" db="EMBL/GenBank/DDBJ databases">
        <title>Physiological properties and genetic analysis related to exopolysaccharide production of fresh-water unicellular cyanobacterium Aphanothece sacrum, Suizenji Nori, that has been cultured as a food source in Japan.</title>
        <authorList>
            <person name="Kanesaki Y."/>
            <person name="Yoshikawa S."/>
            <person name="Ohki K."/>
        </authorList>
    </citation>
    <scope>NUCLEOTIDE SEQUENCE [LARGE SCALE GENOMIC DNA]</scope>
    <source>
        <strain evidence="4">FPU1</strain>
    </source>
</reference>
<organism evidence="3 4">
    <name type="scientific">Aphanothece sacrum FPU1</name>
    <dbReference type="NCBI Taxonomy" id="1920663"/>
    <lineage>
        <taxon>Bacteria</taxon>
        <taxon>Bacillati</taxon>
        <taxon>Cyanobacteriota</taxon>
        <taxon>Cyanophyceae</taxon>
        <taxon>Oscillatoriophycideae</taxon>
        <taxon>Chroococcales</taxon>
        <taxon>Aphanothecaceae</taxon>
        <taxon>Aphanothece</taxon>
    </lineage>
</organism>